<accession>A0A914YW36</accession>
<dbReference type="AlphaFoldDB" id="A0A914YW36"/>
<protein>
    <submittedName>
        <fullName evidence="2">F-box domain-containing protein</fullName>
    </submittedName>
</protein>
<keyword evidence="1" id="KW-1185">Reference proteome</keyword>
<reference evidence="2" key="1">
    <citation type="submission" date="2022-11" db="UniProtKB">
        <authorList>
            <consortium name="WormBaseParasite"/>
        </authorList>
    </citation>
    <scope>IDENTIFICATION</scope>
</reference>
<dbReference type="Proteomes" id="UP000887577">
    <property type="component" value="Unplaced"/>
</dbReference>
<name>A0A914YW36_9BILA</name>
<proteinExistence type="predicted"/>
<evidence type="ECO:0000313" key="2">
    <source>
        <dbReference type="WBParaSite" id="PSU_v2.g4779.t1"/>
    </source>
</evidence>
<organism evidence="1 2">
    <name type="scientific">Panagrolaimus superbus</name>
    <dbReference type="NCBI Taxonomy" id="310955"/>
    <lineage>
        <taxon>Eukaryota</taxon>
        <taxon>Metazoa</taxon>
        <taxon>Ecdysozoa</taxon>
        <taxon>Nematoda</taxon>
        <taxon>Chromadorea</taxon>
        <taxon>Rhabditida</taxon>
        <taxon>Tylenchina</taxon>
        <taxon>Panagrolaimomorpha</taxon>
        <taxon>Panagrolaimoidea</taxon>
        <taxon>Panagrolaimidae</taxon>
        <taxon>Panagrolaimus</taxon>
    </lineage>
</organism>
<evidence type="ECO:0000313" key="1">
    <source>
        <dbReference type="Proteomes" id="UP000887577"/>
    </source>
</evidence>
<sequence>MLRKQPPRLASRRSNVTCSLLTENALFNFNDPLPQTLSLPSTILSYIVEKLKPKLIFKLTKTCKYMKFYCERRRGRVVDALYIGPRLHYDFTYCMAVQIDDKSSMFEKFINGLSIEKRLSCDWDTSFDTVSKILKLSKKCTVKDLYIENQILTCMEFEKLCKNVRSCLVGSLNFTDMNENGMLINILERIPNAIQIEIQSWGQGIYYTPTTASTLANLKQNAKIKHFELDSVPENFDPKDFGQFAKNNFATKCEANLHFQSRVSTILVQHFRKSVKPYIHDSRFRSKPPSLTVNRHRPNPFLFSDWQISMKQYLIYKFNKKFITESKKSKKNKMEVGGFAKY</sequence>
<dbReference type="WBParaSite" id="PSU_v2.g4779.t1">
    <property type="protein sequence ID" value="PSU_v2.g4779.t1"/>
    <property type="gene ID" value="PSU_v2.g4779"/>
</dbReference>